<name>A0A6C0K1G2_9ZZZZ</name>
<dbReference type="PANTHER" id="PTHR48104">
    <property type="entry name" value="METACASPASE-4"/>
    <property type="match status" value="1"/>
</dbReference>
<evidence type="ECO:0000259" key="1">
    <source>
        <dbReference type="Pfam" id="PF00656"/>
    </source>
</evidence>
<evidence type="ECO:0000313" key="2">
    <source>
        <dbReference type="EMBL" id="QHU11895.1"/>
    </source>
</evidence>
<dbReference type="Gene3D" id="3.40.50.12660">
    <property type="match status" value="1"/>
</dbReference>
<organism evidence="2">
    <name type="scientific">viral metagenome</name>
    <dbReference type="NCBI Taxonomy" id="1070528"/>
    <lineage>
        <taxon>unclassified sequences</taxon>
        <taxon>metagenomes</taxon>
        <taxon>organismal metagenomes</taxon>
    </lineage>
</organism>
<reference evidence="2" key="1">
    <citation type="journal article" date="2020" name="Nature">
        <title>Giant virus diversity and host interactions through global metagenomics.</title>
        <authorList>
            <person name="Schulz F."/>
            <person name="Roux S."/>
            <person name="Paez-Espino D."/>
            <person name="Jungbluth S."/>
            <person name="Walsh D.A."/>
            <person name="Denef V.J."/>
            <person name="McMahon K.D."/>
            <person name="Konstantinidis K.T."/>
            <person name="Eloe-Fadrosh E.A."/>
            <person name="Kyrpides N.C."/>
            <person name="Woyke T."/>
        </authorList>
    </citation>
    <scope>NUCLEOTIDE SEQUENCE</scope>
    <source>
        <strain evidence="2">GVMAG-S-1101169-75</strain>
    </source>
</reference>
<dbReference type="EMBL" id="MN740792">
    <property type="protein sequence ID" value="QHU11895.1"/>
    <property type="molecule type" value="Genomic_DNA"/>
</dbReference>
<feature type="domain" description="Peptidase C14 caspase" evidence="1">
    <location>
        <begin position="8"/>
        <end position="232"/>
    </location>
</feature>
<dbReference type="PANTHER" id="PTHR48104:SF30">
    <property type="entry name" value="METACASPASE-1"/>
    <property type="match status" value="1"/>
</dbReference>
<dbReference type="Pfam" id="PF00656">
    <property type="entry name" value="Peptidase_C14"/>
    <property type="match status" value="1"/>
</dbReference>
<dbReference type="InterPro" id="IPR011600">
    <property type="entry name" value="Pept_C14_caspase"/>
</dbReference>
<sequence>MPSRKYFLGIGINYIGTSNQLQGCINDVINTEKFFRKKFPDLQSTFLTDLTVKKPTRENILTELKRLLSLCVSGDTLILHYSGHGTNIPDLNKDEKDNKDECIVPLDLKLITDDELQTQLVAYLKPNVFVFGLFDSCFSGTVLDLSYTYVSSSSPLQINNKKIQPKGKVIMISGCRDDQTSADAYLNNSFSGAMTWAFLTCYPASSGWIDLVEKMRVQLLIKKFSQVPLLSFNGSIDIPLL</sequence>
<dbReference type="GO" id="GO:0006508">
    <property type="term" value="P:proteolysis"/>
    <property type="evidence" value="ECO:0007669"/>
    <property type="project" value="InterPro"/>
</dbReference>
<accession>A0A6C0K1G2</accession>
<proteinExistence type="predicted"/>
<dbReference type="GO" id="GO:0005737">
    <property type="term" value="C:cytoplasm"/>
    <property type="evidence" value="ECO:0007669"/>
    <property type="project" value="TreeGrafter"/>
</dbReference>
<dbReference type="GO" id="GO:0004197">
    <property type="term" value="F:cysteine-type endopeptidase activity"/>
    <property type="evidence" value="ECO:0007669"/>
    <property type="project" value="InterPro"/>
</dbReference>
<protein>
    <recommendedName>
        <fullName evidence="1">Peptidase C14 caspase domain-containing protein</fullName>
    </recommendedName>
</protein>
<dbReference type="AlphaFoldDB" id="A0A6C0K1G2"/>
<dbReference type="InterPro" id="IPR050452">
    <property type="entry name" value="Metacaspase"/>
</dbReference>